<dbReference type="InterPro" id="IPR036909">
    <property type="entry name" value="Cyt_c-like_dom_sf"/>
</dbReference>
<accession>A0A915YF25</accession>
<dbReference type="AlphaFoldDB" id="A0A915YF25"/>
<dbReference type="Proteomes" id="UP001060919">
    <property type="component" value="Chromosome"/>
</dbReference>
<organism evidence="1 2">
    <name type="scientific">Aureispira anguillae</name>
    <dbReference type="NCBI Taxonomy" id="2864201"/>
    <lineage>
        <taxon>Bacteria</taxon>
        <taxon>Pseudomonadati</taxon>
        <taxon>Bacteroidota</taxon>
        <taxon>Saprospiria</taxon>
        <taxon>Saprospirales</taxon>
        <taxon>Saprospiraceae</taxon>
        <taxon>Aureispira</taxon>
    </lineage>
</organism>
<sequence>MMQHKKKFLFILAVALFFFLEACQKEYSFDPKYFPEQLSDTDIFSGNIANLTPSPNYHLYELSSGLFSDYSEKQRLIKLPTGTQLTQTGYALPDFPDGTTLVKTFYYWNDERDTTQGKKIVETRLLVLNEGEWQTAVYQWNTAQTEAYLLSSGANLPIHWINKKGEPQITTYHIPNLQECLTCHQVDEQMEPTGFKLHNLNRLVKKGGQNVNQLAYFQTINLINQFDWNNLEKLPSYKDHSLPDAERSRAYMDINCAHCHSPAGMMGDMDLDLRYYTPIEHTGILSRKDKMLDQMASGYMPLIGTSLVDQEYIDQTIQYLNSL</sequence>
<protein>
    <submittedName>
        <fullName evidence="1">Uncharacterized protein</fullName>
    </submittedName>
</protein>
<dbReference type="RefSeq" id="WP_264792963.1">
    <property type="nucleotide sequence ID" value="NZ_AP026867.1"/>
</dbReference>
<dbReference type="EMBL" id="AP026867">
    <property type="protein sequence ID" value="BDS11821.1"/>
    <property type="molecule type" value="Genomic_DNA"/>
</dbReference>
<gene>
    <name evidence="1" type="ORF">AsAng_0025350</name>
</gene>
<dbReference type="GO" id="GO:0020037">
    <property type="term" value="F:heme binding"/>
    <property type="evidence" value="ECO:0007669"/>
    <property type="project" value="InterPro"/>
</dbReference>
<evidence type="ECO:0000313" key="2">
    <source>
        <dbReference type="Proteomes" id="UP001060919"/>
    </source>
</evidence>
<evidence type="ECO:0000313" key="1">
    <source>
        <dbReference type="EMBL" id="BDS11821.1"/>
    </source>
</evidence>
<dbReference type="SUPFAM" id="SSF48695">
    <property type="entry name" value="Multiheme cytochromes"/>
    <property type="match status" value="1"/>
</dbReference>
<dbReference type="KEGG" id="aup:AsAng_0025350"/>
<name>A0A915YF25_9BACT</name>
<reference evidence="1" key="1">
    <citation type="submission" date="2022-09" db="EMBL/GenBank/DDBJ databases">
        <title>Aureispira anguillicida sp. nov., isolated from Leptocephalus of Japanese eel Anguilla japonica.</title>
        <authorList>
            <person name="Yuasa K."/>
            <person name="Mekata T."/>
            <person name="Ikunari K."/>
        </authorList>
    </citation>
    <scope>NUCLEOTIDE SEQUENCE</scope>
    <source>
        <strain evidence="1">EL160426</strain>
    </source>
</reference>
<proteinExistence type="predicted"/>
<dbReference type="InterPro" id="IPR036280">
    <property type="entry name" value="Multihaem_cyt_sf"/>
</dbReference>
<dbReference type="GO" id="GO:0009055">
    <property type="term" value="F:electron transfer activity"/>
    <property type="evidence" value="ECO:0007669"/>
    <property type="project" value="InterPro"/>
</dbReference>
<dbReference type="SUPFAM" id="SSF46626">
    <property type="entry name" value="Cytochrome c"/>
    <property type="match status" value="1"/>
</dbReference>
<keyword evidence="2" id="KW-1185">Reference proteome</keyword>